<keyword evidence="2" id="KW-0732">Signal</keyword>
<dbReference type="PROSITE" id="PS51352">
    <property type="entry name" value="THIOREDOXIN_2"/>
    <property type="match status" value="1"/>
</dbReference>
<sequence length="219" mass="24051">MRKNILKLSAITFLALGLVACGDSGDGVTTGNYTSAEKSQLDKPEGAAGHFGDLVYGDASAPVEIIEYASKTCPHCATFEKTVFEEIKKKYIDTGKVRFIYRNFVMNGPDLKASVFMRCQDEDFAKKTKAILFERQRVWLASGDPDAGLATEARRLGLPRTRFDKCLSNKAMQQHLIDMTTQAQTVFEVDATPTLIVSGGKVTNPTLENMEKAIEAALK</sequence>
<feature type="chain" id="PRO_5041405809" evidence="2">
    <location>
        <begin position="23"/>
        <end position="219"/>
    </location>
</feature>
<keyword evidence="5" id="KW-1185">Reference proteome</keyword>
<dbReference type="KEGG" id="tmk:QGN29_10560"/>
<dbReference type="RefSeq" id="WP_310797823.1">
    <property type="nucleotide sequence ID" value="NZ_CP123872.1"/>
</dbReference>
<dbReference type="Proteomes" id="UP001268683">
    <property type="component" value="Chromosome"/>
</dbReference>
<protein>
    <submittedName>
        <fullName evidence="4">Thioredoxin domain-containing protein</fullName>
    </submittedName>
</protein>
<feature type="signal peptide" evidence="2">
    <location>
        <begin position="1"/>
        <end position="22"/>
    </location>
</feature>
<proteinExistence type="predicted"/>
<comment type="function">
    <text evidence="1">May be required for disulfide bond formation in some proteins.</text>
</comment>
<evidence type="ECO:0000313" key="4">
    <source>
        <dbReference type="EMBL" id="WND01988.1"/>
    </source>
</evidence>
<dbReference type="AlphaFoldDB" id="A0AA52H9V5"/>
<dbReference type="InterPro" id="IPR036249">
    <property type="entry name" value="Thioredoxin-like_sf"/>
</dbReference>
<dbReference type="Pfam" id="PF13462">
    <property type="entry name" value="Thioredoxin_4"/>
    <property type="match status" value="1"/>
</dbReference>
<accession>A0AA52H9V5</accession>
<evidence type="ECO:0000259" key="3">
    <source>
        <dbReference type="PROSITE" id="PS51352"/>
    </source>
</evidence>
<dbReference type="InterPro" id="IPR012336">
    <property type="entry name" value="Thioredoxin-like_fold"/>
</dbReference>
<dbReference type="PROSITE" id="PS51257">
    <property type="entry name" value="PROKAR_LIPOPROTEIN"/>
    <property type="match status" value="1"/>
</dbReference>
<feature type="domain" description="Thioredoxin" evidence="3">
    <location>
        <begin position="14"/>
        <end position="219"/>
    </location>
</feature>
<organism evidence="4 5">
    <name type="scientific">Temperatibacter marinus</name>
    <dbReference type="NCBI Taxonomy" id="1456591"/>
    <lineage>
        <taxon>Bacteria</taxon>
        <taxon>Pseudomonadati</taxon>
        <taxon>Pseudomonadota</taxon>
        <taxon>Alphaproteobacteria</taxon>
        <taxon>Kordiimonadales</taxon>
        <taxon>Temperatibacteraceae</taxon>
        <taxon>Temperatibacter</taxon>
    </lineage>
</organism>
<reference evidence="4" key="1">
    <citation type="submission" date="2023-04" db="EMBL/GenBank/DDBJ databases">
        <title>Complete genome sequence of Temperatibacter marinus.</title>
        <authorList>
            <person name="Rong J.-C."/>
            <person name="Yi M.-L."/>
            <person name="Zhao Q."/>
        </authorList>
    </citation>
    <scope>NUCLEOTIDE SEQUENCE</scope>
    <source>
        <strain evidence="4">NBRC 110045</strain>
    </source>
</reference>
<evidence type="ECO:0000256" key="2">
    <source>
        <dbReference type="SAM" id="SignalP"/>
    </source>
</evidence>
<dbReference type="SUPFAM" id="SSF52833">
    <property type="entry name" value="Thioredoxin-like"/>
    <property type="match status" value="1"/>
</dbReference>
<name>A0AA52H9V5_9PROT</name>
<dbReference type="Gene3D" id="3.40.30.10">
    <property type="entry name" value="Glutaredoxin"/>
    <property type="match status" value="1"/>
</dbReference>
<dbReference type="EMBL" id="CP123872">
    <property type="protein sequence ID" value="WND01988.1"/>
    <property type="molecule type" value="Genomic_DNA"/>
</dbReference>
<evidence type="ECO:0000256" key="1">
    <source>
        <dbReference type="ARBA" id="ARBA00003565"/>
    </source>
</evidence>
<dbReference type="InterPro" id="IPR013766">
    <property type="entry name" value="Thioredoxin_domain"/>
</dbReference>
<gene>
    <name evidence="4" type="ORF">QGN29_10560</name>
</gene>
<evidence type="ECO:0000313" key="5">
    <source>
        <dbReference type="Proteomes" id="UP001268683"/>
    </source>
</evidence>